<keyword evidence="3" id="KW-1185">Reference proteome</keyword>
<sequence>MLKKAGVVAAAAAGLLMLGAPAFAGEGHGSGINNAKHGQVGIVNLNDIDIIKDINLNGVLGVCGNNVGVLGGAVPILSPSITGTCAAGGIVDGD</sequence>
<dbReference type="EMBL" id="FWXV01000004">
    <property type="protein sequence ID" value="SMD15493.1"/>
    <property type="molecule type" value="Genomic_DNA"/>
</dbReference>
<feature type="chain" id="PRO_5013026455" description="Small secreted domain" evidence="1">
    <location>
        <begin position="25"/>
        <end position="94"/>
    </location>
</feature>
<evidence type="ECO:0008006" key="4">
    <source>
        <dbReference type="Google" id="ProtNLM"/>
    </source>
</evidence>
<dbReference type="RefSeq" id="WP_084429644.1">
    <property type="nucleotide sequence ID" value="NZ_FWXV01000004.1"/>
</dbReference>
<dbReference type="AlphaFoldDB" id="A0A1W2F0J9"/>
<protein>
    <recommendedName>
        <fullName evidence="4">Small secreted domain</fullName>
    </recommendedName>
</protein>
<gene>
    <name evidence="2" type="ORF">SAMN05661093_05281</name>
</gene>
<organism evidence="2 3">
    <name type="scientific">Kibdelosporangium aridum</name>
    <dbReference type="NCBI Taxonomy" id="2030"/>
    <lineage>
        <taxon>Bacteria</taxon>
        <taxon>Bacillati</taxon>
        <taxon>Actinomycetota</taxon>
        <taxon>Actinomycetes</taxon>
        <taxon>Pseudonocardiales</taxon>
        <taxon>Pseudonocardiaceae</taxon>
        <taxon>Kibdelosporangium</taxon>
    </lineage>
</organism>
<feature type="signal peptide" evidence="1">
    <location>
        <begin position="1"/>
        <end position="24"/>
    </location>
</feature>
<keyword evidence="1" id="KW-0732">Signal</keyword>
<accession>A0A1W2F0J9</accession>
<proteinExistence type="predicted"/>
<dbReference type="Proteomes" id="UP000192674">
    <property type="component" value="Unassembled WGS sequence"/>
</dbReference>
<name>A0A1W2F0J9_KIBAR</name>
<evidence type="ECO:0000313" key="3">
    <source>
        <dbReference type="Proteomes" id="UP000192674"/>
    </source>
</evidence>
<reference evidence="2 3" key="1">
    <citation type="submission" date="2017-04" db="EMBL/GenBank/DDBJ databases">
        <authorList>
            <person name="Afonso C.L."/>
            <person name="Miller P.J."/>
            <person name="Scott M.A."/>
            <person name="Spackman E."/>
            <person name="Goraichik I."/>
            <person name="Dimitrov K.M."/>
            <person name="Suarez D.L."/>
            <person name="Swayne D.E."/>
        </authorList>
    </citation>
    <scope>NUCLEOTIDE SEQUENCE [LARGE SCALE GENOMIC DNA]</scope>
    <source>
        <strain evidence="2 3">DSM 43828</strain>
    </source>
</reference>
<evidence type="ECO:0000313" key="2">
    <source>
        <dbReference type="EMBL" id="SMD15493.1"/>
    </source>
</evidence>
<evidence type="ECO:0000256" key="1">
    <source>
        <dbReference type="SAM" id="SignalP"/>
    </source>
</evidence>